<evidence type="ECO:0000256" key="1">
    <source>
        <dbReference type="ARBA" id="ARBA00011046"/>
    </source>
</evidence>
<gene>
    <name evidence="6" type="ORF">GCM10010430_37100</name>
</gene>
<feature type="region of interest" description="Disordered" evidence="5">
    <location>
        <begin position="1"/>
        <end position="22"/>
    </location>
</feature>
<evidence type="ECO:0000256" key="5">
    <source>
        <dbReference type="SAM" id="MobiDB-lite"/>
    </source>
</evidence>
<evidence type="ECO:0000313" key="7">
    <source>
        <dbReference type="Proteomes" id="UP001500305"/>
    </source>
</evidence>
<proteinExistence type="inferred from homology"/>
<dbReference type="Pfam" id="PF03965">
    <property type="entry name" value="Penicillinase_R"/>
    <property type="match status" value="1"/>
</dbReference>
<keyword evidence="3" id="KW-0238">DNA-binding</keyword>
<evidence type="ECO:0000256" key="2">
    <source>
        <dbReference type="ARBA" id="ARBA00023015"/>
    </source>
</evidence>
<evidence type="ECO:0000256" key="3">
    <source>
        <dbReference type="ARBA" id="ARBA00023125"/>
    </source>
</evidence>
<dbReference type="SUPFAM" id="SSF46785">
    <property type="entry name" value="Winged helix' DNA-binding domain"/>
    <property type="match status" value="1"/>
</dbReference>
<comment type="similarity">
    <text evidence="1">Belongs to the BlaI transcriptional regulatory family.</text>
</comment>
<comment type="caution">
    <text evidence="6">The sequence shown here is derived from an EMBL/GenBank/DDBJ whole genome shotgun (WGS) entry which is preliminary data.</text>
</comment>
<organism evidence="6 7">
    <name type="scientific">Kitasatospora cystarginea</name>
    <dbReference type="NCBI Taxonomy" id="58350"/>
    <lineage>
        <taxon>Bacteria</taxon>
        <taxon>Bacillati</taxon>
        <taxon>Actinomycetota</taxon>
        <taxon>Actinomycetes</taxon>
        <taxon>Kitasatosporales</taxon>
        <taxon>Streptomycetaceae</taxon>
        <taxon>Kitasatospora</taxon>
    </lineage>
</organism>
<keyword evidence="7" id="KW-1185">Reference proteome</keyword>
<protein>
    <recommendedName>
        <fullName evidence="8">CopY family transcriptional regulator</fullName>
    </recommendedName>
</protein>
<evidence type="ECO:0000313" key="6">
    <source>
        <dbReference type="EMBL" id="GAA2250794.1"/>
    </source>
</evidence>
<dbReference type="InterPro" id="IPR005650">
    <property type="entry name" value="BlaI_family"/>
</dbReference>
<dbReference type="EMBL" id="BAAATR010000015">
    <property type="protein sequence ID" value="GAA2250794.1"/>
    <property type="molecule type" value="Genomic_DNA"/>
</dbReference>
<dbReference type="Gene3D" id="1.10.10.10">
    <property type="entry name" value="Winged helix-like DNA-binding domain superfamily/Winged helix DNA-binding domain"/>
    <property type="match status" value="1"/>
</dbReference>
<sequence length="134" mass="14612">MAEEAIKSMGVHEPGTSEGRARGELEAEVLAALHAATPGALTPGEVRERLDGRLAYTTVVTALSRMHSKGLLQRTKRGRAFAYSPVADDSGLAARQMRKLLDGRSDREAVLTHFVDELSDDDEELLRRLLDTGK</sequence>
<evidence type="ECO:0000256" key="4">
    <source>
        <dbReference type="ARBA" id="ARBA00023163"/>
    </source>
</evidence>
<dbReference type="Proteomes" id="UP001500305">
    <property type="component" value="Unassembled WGS sequence"/>
</dbReference>
<keyword evidence="4" id="KW-0804">Transcription</keyword>
<accession>A0ABP5R436</accession>
<keyword evidence="2" id="KW-0805">Transcription regulation</keyword>
<dbReference type="Gene3D" id="6.10.140.850">
    <property type="match status" value="1"/>
</dbReference>
<dbReference type="InterPro" id="IPR036388">
    <property type="entry name" value="WH-like_DNA-bd_sf"/>
</dbReference>
<evidence type="ECO:0008006" key="8">
    <source>
        <dbReference type="Google" id="ProtNLM"/>
    </source>
</evidence>
<reference evidence="7" key="1">
    <citation type="journal article" date="2019" name="Int. J. Syst. Evol. Microbiol.">
        <title>The Global Catalogue of Microorganisms (GCM) 10K type strain sequencing project: providing services to taxonomists for standard genome sequencing and annotation.</title>
        <authorList>
            <consortium name="The Broad Institute Genomics Platform"/>
            <consortium name="The Broad Institute Genome Sequencing Center for Infectious Disease"/>
            <person name="Wu L."/>
            <person name="Ma J."/>
        </authorList>
    </citation>
    <scope>NUCLEOTIDE SEQUENCE [LARGE SCALE GENOMIC DNA]</scope>
    <source>
        <strain evidence="7">JCM 7356</strain>
    </source>
</reference>
<dbReference type="InterPro" id="IPR036390">
    <property type="entry name" value="WH_DNA-bd_sf"/>
</dbReference>
<name>A0ABP5R436_9ACTN</name>